<protein>
    <submittedName>
        <fullName evidence="3">Tripartite tricarboxylate transporter substrate binding protein</fullName>
    </submittedName>
</protein>
<dbReference type="Gene3D" id="3.40.190.150">
    <property type="entry name" value="Bordetella uptake gene, domain 1"/>
    <property type="match status" value="1"/>
</dbReference>
<feature type="signal peptide" evidence="2">
    <location>
        <begin position="1"/>
        <end position="20"/>
    </location>
</feature>
<dbReference type="PROSITE" id="PS51257">
    <property type="entry name" value="PROKAR_LIPOPROTEIN"/>
    <property type="match status" value="1"/>
</dbReference>
<dbReference type="PIRSF" id="PIRSF017082">
    <property type="entry name" value="YflP"/>
    <property type="match status" value="1"/>
</dbReference>
<dbReference type="RefSeq" id="WP_201170250.1">
    <property type="nucleotide sequence ID" value="NZ_JAEPWM010000003.1"/>
</dbReference>
<reference evidence="3" key="2">
    <citation type="submission" date="2021-01" db="EMBL/GenBank/DDBJ databases">
        <authorList>
            <person name="Kang M."/>
        </authorList>
    </citation>
    <scope>NUCLEOTIDE SEQUENCE</scope>
    <source>
        <strain evidence="3">KACC 17527</strain>
    </source>
</reference>
<dbReference type="PANTHER" id="PTHR42928">
    <property type="entry name" value="TRICARBOXYLATE-BINDING PROTEIN"/>
    <property type="match status" value="1"/>
</dbReference>
<dbReference type="PANTHER" id="PTHR42928:SF5">
    <property type="entry name" value="BLR1237 PROTEIN"/>
    <property type="match status" value="1"/>
</dbReference>
<comment type="similarity">
    <text evidence="1">Belongs to the UPF0065 (bug) family.</text>
</comment>
<dbReference type="SUPFAM" id="SSF53850">
    <property type="entry name" value="Periplasmic binding protein-like II"/>
    <property type="match status" value="1"/>
</dbReference>
<keyword evidence="2" id="KW-0732">Signal</keyword>
<name>A0A934TSE9_9BURK</name>
<evidence type="ECO:0000313" key="3">
    <source>
        <dbReference type="EMBL" id="MBK6006579.1"/>
    </source>
</evidence>
<organism evidence="3 4">
    <name type="scientific">Ramlibacter ginsenosidimutans</name>
    <dbReference type="NCBI Taxonomy" id="502333"/>
    <lineage>
        <taxon>Bacteria</taxon>
        <taxon>Pseudomonadati</taxon>
        <taxon>Pseudomonadota</taxon>
        <taxon>Betaproteobacteria</taxon>
        <taxon>Burkholderiales</taxon>
        <taxon>Comamonadaceae</taxon>
        <taxon>Ramlibacter</taxon>
    </lineage>
</organism>
<dbReference type="EMBL" id="JAEPWM010000003">
    <property type="protein sequence ID" value="MBK6006579.1"/>
    <property type="molecule type" value="Genomic_DNA"/>
</dbReference>
<dbReference type="InterPro" id="IPR005064">
    <property type="entry name" value="BUG"/>
</dbReference>
<dbReference type="Proteomes" id="UP000630528">
    <property type="component" value="Unassembled WGS sequence"/>
</dbReference>
<sequence>MNLRRRAFATFATFAAGVLACTFGAAALAGDAYPQRPITMIVPFGPGGTSDIMARLLQQPLADALHGTVVVDNRGGAGGAIGMSLLKRAKADGLTIGLSVIGPEVLQPALRDTGYSYQDYDHICRTYSVPLMMLVPADSPFHSVADVIGYARSHPGKLTYGSSGTGTILHLAMAMLMDKGGAQALHVPYKSTGEMVTALKGGQVMLFNETPTIAKQYGLRPLAVFADHRVANFPDVPTMAEAGFTMTPAGVWGGLIAPKGLPPQVRTALESACQKAIGTQAYVTPAERVDTPPAYQSGAAFAAFAKSQSEAYGALIDKLGLAQKQ</sequence>
<feature type="chain" id="PRO_5037474277" evidence="2">
    <location>
        <begin position="21"/>
        <end position="325"/>
    </location>
</feature>
<accession>A0A934TSE9</accession>
<comment type="caution">
    <text evidence="3">The sequence shown here is derived from an EMBL/GenBank/DDBJ whole genome shotgun (WGS) entry which is preliminary data.</text>
</comment>
<evidence type="ECO:0000256" key="2">
    <source>
        <dbReference type="SAM" id="SignalP"/>
    </source>
</evidence>
<evidence type="ECO:0000256" key="1">
    <source>
        <dbReference type="ARBA" id="ARBA00006987"/>
    </source>
</evidence>
<dbReference type="CDD" id="cd07012">
    <property type="entry name" value="PBP2_Bug_TTT"/>
    <property type="match status" value="1"/>
</dbReference>
<keyword evidence="4" id="KW-1185">Reference proteome</keyword>
<dbReference type="Gene3D" id="3.40.190.10">
    <property type="entry name" value="Periplasmic binding protein-like II"/>
    <property type="match status" value="1"/>
</dbReference>
<dbReference type="Pfam" id="PF03401">
    <property type="entry name" value="TctC"/>
    <property type="match status" value="1"/>
</dbReference>
<dbReference type="AlphaFoldDB" id="A0A934TSE9"/>
<reference evidence="3" key="1">
    <citation type="journal article" date="2012" name="J. Microbiol. Biotechnol.">
        <title>Ramlibacter ginsenosidimutans sp. nov., with ginsenoside-converting activity.</title>
        <authorList>
            <person name="Wang L."/>
            <person name="An D.S."/>
            <person name="Kim S.G."/>
            <person name="Jin F.X."/>
            <person name="Kim S.C."/>
            <person name="Lee S.T."/>
            <person name="Im W.T."/>
        </authorList>
    </citation>
    <scope>NUCLEOTIDE SEQUENCE</scope>
    <source>
        <strain evidence="3">KACC 17527</strain>
    </source>
</reference>
<proteinExistence type="inferred from homology"/>
<evidence type="ECO:0000313" key="4">
    <source>
        <dbReference type="Proteomes" id="UP000630528"/>
    </source>
</evidence>
<dbReference type="InterPro" id="IPR042100">
    <property type="entry name" value="Bug_dom1"/>
</dbReference>
<gene>
    <name evidence="3" type="ORF">JJB11_10790</name>
</gene>